<dbReference type="Pfam" id="PF01575">
    <property type="entry name" value="MaoC_dehydratas"/>
    <property type="match status" value="1"/>
</dbReference>
<dbReference type="EMBL" id="JAJNDB010000004">
    <property type="protein sequence ID" value="MCD2195315.1"/>
    <property type="molecule type" value="Genomic_DNA"/>
</dbReference>
<evidence type="ECO:0000256" key="2">
    <source>
        <dbReference type="SAM" id="MobiDB-lite"/>
    </source>
</evidence>
<evidence type="ECO:0000313" key="5">
    <source>
        <dbReference type="EMBL" id="MCD2195315.1"/>
    </source>
</evidence>
<feature type="compositionally biased region" description="Polar residues" evidence="2">
    <location>
        <begin position="146"/>
        <end position="157"/>
    </location>
</feature>
<reference evidence="5 6" key="1">
    <citation type="submission" date="2021-11" db="EMBL/GenBank/DDBJ databases">
        <title>Draft genome sequence of Actinomycetospora sp. SF1 isolated from the rhizosphere soil.</title>
        <authorList>
            <person name="Duangmal K."/>
            <person name="Chantavorakit T."/>
        </authorList>
    </citation>
    <scope>NUCLEOTIDE SEQUENCE [LARGE SCALE GENOMIC DNA]</scope>
    <source>
        <strain evidence="5 6">TBRC 5722</strain>
    </source>
</reference>
<evidence type="ECO:0000256" key="1">
    <source>
        <dbReference type="ARBA" id="ARBA00005254"/>
    </source>
</evidence>
<dbReference type="SUPFAM" id="SSF54637">
    <property type="entry name" value="Thioesterase/thiol ester dehydrase-isomerase"/>
    <property type="match status" value="2"/>
</dbReference>
<keyword evidence="6" id="KW-1185">Reference proteome</keyword>
<dbReference type="InterPro" id="IPR054357">
    <property type="entry name" value="MFE-2_N"/>
</dbReference>
<dbReference type="Proteomes" id="UP001199469">
    <property type="component" value="Unassembled WGS sequence"/>
</dbReference>
<dbReference type="PANTHER" id="PTHR13078:SF56">
    <property type="entry name" value="PEROXISOMAL MULTIFUNCTIONAL ENZYME TYPE 2"/>
    <property type="match status" value="1"/>
</dbReference>
<dbReference type="RefSeq" id="WP_230736316.1">
    <property type="nucleotide sequence ID" value="NZ_JAJNDB010000004.1"/>
</dbReference>
<dbReference type="InterPro" id="IPR029069">
    <property type="entry name" value="HotDog_dom_sf"/>
</dbReference>
<dbReference type="InterPro" id="IPR002539">
    <property type="entry name" value="MaoC-like_dom"/>
</dbReference>
<comment type="similarity">
    <text evidence="1">Belongs to the enoyl-CoA hydratase/isomerase family.</text>
</comment>
<feature type="region of interest" description="Disordered" evidence="2">
    <location>
        <begin position="144"/>
        <end position="181"/>
    </location>
</feature>
<feature type="domain" description="Peroxisomal multifunctional enzyme type 2-like N-terminal" evidence="4">
    <location>
        <begin position="21"/>
        <end position="143"/>
    </location>
</feature>
<dbReference type="Pfam" id="PF22622">
    <property type="entry name" value="MFE-2_hydrat-2_N"/>
    <property type="match status" value="1"/>
</dbReference>
<feature type="domain" description="MaoC-like" evidence="3">
    <location>
        <begin position="177"/>
        <end position="277"/>
    </location>
</feature>
<organism evidence="5 6">
    <name type="scientific">Actinomycetospora endophytica</name>
    <dbReference type="NCBI Taxonomy" id="2291215"/>
    <lineage>
        <taxon>Bacteria</taxon>
        <taxon>Bacillati</taxon>
        <taxon>Actinomycetota</taxon>
        <taxon>Actinomycetes</taxon>
        <taxon>Pseudonocardiales</taxon>
        <taxon>Pseudonocardiaceae</taxon>
        <taxon>Actinomycetospora</taxon>
    </lineage>
</organism>
<dbReference type="Gene3D" id="3.10.129.10">
    <property type="entry name" value="Hotdog Thioesterase"/>
    <property type="match status" value="1"/>
</dbReference>
<feature type="compositionally biased region" description="Pro residues" evidence="2">
    <location>
        <begin position="163"/>
        <end position="176"/>
    </location>
</feature>
<evidence type="ECO:0000259" key="3">
    <source>
        <dbReference type="Pfam" id="PF01575"/>
    </source>
</evidence>
<proteinExistence type="inferred from homology"/>
<evidence type="ECO:0000313" key="6">
    <source>
        <dbReference type="Proteomes" id="UP001199469"/>
    </source>
</evidence>
<comment type="caution">
    <text evidence="5">The sequence shown here is derived from an EMBL/GenBank/DDBJ whole genome shotgun (WGS) entry which is preliminary data.</text>
</comment>
<evidence type="ECO:0000259" key="4">
    <source>
        <dbReference type="Pfam" id="PF22622"/>
    </source>
</evidence>
<accession>A0ABS8PAM5</accession>
<sequence>MALRPDLLGARAEPVEFFWGPDDVMLYALAVGAGQADPLADLEFTTENLEGSDGPRVLPGFANIVTRGARVDAGGDDPRVLHAEQAFRVHAALPSSGRARVTGSVVGVEDKRSGVLVRTRAEAVDAGTGALLAETLQTVMIRGETAGSSRTRGTLGSQERPDPPLAPAVVTPPGPIPEREPDRRVVMPVRSDQALLFRLTGDRNPLHTDPAFARRAGFERPILHGMCTYGFAARTLGTIAGDPGKLVAMHARFTRPVLPGDELEVAVWDGEGGTHFRTTRDDEPVLDQGWAEFG</sequence>
<protein>
    <submittedName>
        <fullName evidence="5">Enoyl-CoA hydratase</fullName>
    </submittedName>
</protein>
<name>A0ABS8PAM5_9PSEU</name>
<gene>
    <name evidence="5" type="ORF">LQ327_18260</name>
</gene>
<dbReference type="PANTHER" id="PTHR13078">
    <property type="entry name" value="PEROXISOMAL MULTIFUNCTIONAL ENZYME TYPE 2-RELATED"/>
    <property type="match status" value="1"/>
</dbReference>